<accession>A0A177DNU1</accession>
<evidence type="ECO:0000313" key="2">
    <source>
        <dbReference type="Proteomes" id="UP000077248"/>
    </source>
</evidence>
<sequence length="331" mass="38929">MSTIIIKANQPVIILPNTHYLVTSEFSISPLHAKALSNIYSSITTDLFTPRDPEWTTSPLSPSICAERGKRHYRCTNVPRYRSSREVNMGAHYTTDPRGLLPGERLQSSTQEEMWIHKSSSLYPRSGDLLLEGRTKHARAASPSFSSRSVQKEPILKGGLVQEISLIFYDTKVMKDDFPAPFCDLPDHRFVQWVVRNMELLGVGAWEAECEAMDVLWRTQEKRTKKMLRKEMEKKKNVENDTVEEDGQRASVIENEYKDTHEIVEMRLRLNAIQMRRIEKRKRKMNVFWVWRSVKKYYEEVRSVEELNLHTTECRVKRWHLARIKRCFRRK</sequence>
<dbReference type="AlphaFoldDB" id="A0A177DNU1"/>
<reference evidence="1 2" key="1">
    <citation type="submission" date="2016-05" db="EMBL/GenBank/DDBJ databases">
        <title>Comparative analysis of secretome profiles of manganese(II)-oxidizing ascomycete fungi.</title>
        <authorList>
            <consortium name="DOE Joint Genome Institute"/>
            <person name="Zeiner C.A."/>
            <person name="Purvine S.O."/>
            <person name="Zink E.M."/>
            <person name="Wu S."/>
            <person name="Pasa-Tolic L."/>
            <person name="Chaput D.L."/>
            <person name="Haridas S."/>
            <person name="Grigoriev I.V."/>
            <person name="Santelli C.M."/>
            <person name="Hansel C.M."/>
        </authorList>
    </citation>
    <scope>NUCLEOTIDE SEQUENCE [LARGE SCALE GENOMIC DNA]</scope>
    <source>
        <strain evidence="1 2">SRC1lrK2f</strain>
    </source>
</reference>
<evidence type="ECO:0000313" key="1">
    <source>
        <dbReference type="EMBL" id="OAG20672.1"/>
    </source>
</evidence>
<gene>
    <name evidence="1" type="ORF">CC77DRAFT_1061247</name>
</gene>
<keyword evidence="2" id="KW-1185">Reference proteome</keyword>
<dbReference type="Proteomes" id="UP000077248">
    <property type="component" value="Unassembled WGS sequence"/>
</dbReference>
<dbReference type="KEGG" id="aalt:CC77DRAFT_1061247"/>
<dbReference type="GeneID" id="29114003"/>
<protein>
    <submittedName>
        <fullName evidence="1">Uncharacterized protein</fullName>
    </submittedName>
</protein>
<name>A0A177DNU1_ALTAL</name>
<dbReference type="VEuPathDB" id="FungiDB:CC77DRAFT_1061247"/>
<dbReference type="EMBL" id="KV441478">
    <property type="protein sequence ID" value="OAG20672.1"/>
    <property type="molecule type" value="Genomic_DNA"/>
</dbReference>
<organism evidence="1 2">
    <name type="scientific">Alternaria alternata</name>
    <name type="common">Alternaria rot fungus</name>
    <name type="synonym">Torula alternata</name>
    <dbReference type="NCBI Taxonomy" id="5599"/>
    <lineage>
        <taxon>Eukaryota</taxon>
        <taxon>Fungi</taxon>
        <taxon>Dikarya</taxon>
        <taxon>Ascomycota</taxon>
        <taxon>Pezizomycotina</taxon>
        <taxon>Dothideomycetes</taxon>
        <taxon>Pleosporomycetidae</taxon>
        <taxon>Pleosporales</taxon>
        <taxon>Pleosporineae</taxon>
        <taxon>Pleosporaceae</taxon>
        <taxon>Alternaria</taxon>
        <taxon>Alternaria sect. Alternaria</taxon>
        <taxon>Alternaria alternata complex</taxon>
    </lineage>
</organism>
<dbReference type="RefSeq" id="XP_018386093.1">
    <property type="nucleotide sequence ID" value="XM_018528409.1"/>
</dbReference>
<proteinExistence type="predicted"/>